<sequence length="84" mass="9042">MMRAVGKLYPAKGQEHAPPDESNVGGECSRTHQKAFALERCRTVRPVTASGQGARNSRGELSNNEISSNEIATFGRRTGALIDV</sequence>
<dbReference type="AlphaFoldDB" id="A0A182F0N8"/>
<organism evidence="1 2">
    <name type="scientific">Anopheles albimanus</name>
    <name type="common">New world malaria mosquito</name>
    <dbReference type="NCBI Taxonomy" id="7167"/>
    <lineage>
        <taxon>Eukaryota</taxon>
        <taxon>Metazoa</taxon>
        <taxon>Ecdysozoa</taxon>
        <taxon>Arthropoda</taxon>
        <taxon>Hexapoda</taxon>
        <taxon>Insecta</taxon>
        <taxon>Pterygota</taxon>
        <taxon>Neoptera</taxon>
        <taxon>Endopterygota</taxon>
        <taxon>Diptera</taxon>
        <taxon>Nematocera</taxon>
        <taxon>Culicoidea</taxon>
        <taxon>Culicidae</taxon>
        <taxon>Anophelinae</taxon>
        <taxon>Anopheles</taxon>
    </lineage>
</organism>
<reference evidence="1" key="2">
    <citation type="submission" date="2022-08" db="UniProtKB">
        <authorList>
            <consortium name="EnsemblMetazoa"/>
        </authorList>
    </citation>
    <scope>IDENTIFICATION</scope>
    <source>
        <strain evidence="1">STECLA/ALBI9_A</strain>
    </source>
</reference>
<proteinExistence type="predicted"/>
<keyword evidence="2" id="KW-1185">Reference proteome</keyword>
<dbReference type="EnsemblMetazoa" id="AALB000011-RA">
    <property type="protein sequence ID" value="AALB000011-PA"/>
    <property type="gene ID" value="AALB000011"/>
</dbReference>
<protein>
    <submittedName>
        <fullName evidence="1">Uncharacterized protein</fullName>
    </submittedName>
</protein>
<accession>A0A182F0N8</accession>
<reference evidence="1 2" key="1">
    <citation type="journal article" date="2017" name="G3 (Bethesda)">
        <title>The Physical Genome Mapping of Anopheles albimanus Corrected Scaffold Misassemblies and Identified Interarm Rearrangements in Genus Anopheles.</title>
        <authorList>
            <person name="Artemov G.N."/>
            <person name="Peery A.N."/>
            <person name="Jiang X."/>
            <person name="Tu Z."/>
            <person name="Stegniy V.N."/>
            <person name="Sharakhova M.V."/>
            <person name="Sharakhov I.V."/>
        </authorList>
    </citation>
    <scope>NUCLEOTIDE SEQUENCE [LARGE SCALE GENOMIC DNA]</scope>
    <source>
        <strain evidence="1 2">ALBI9_A</strain>
    </source>
</reference>
<dbReference type="Proteomes" id="UP000069272">
    <property type="component" value="Chromosome 2L"/>
</dbReference>
<dbReference type="VEuPathDB" id="VectorBase:AALB000011"/>
<name>A0A182F0N8_ANOAL</name>
<evidence type="ECO:0000313" key="2">
    <source>
        <dbReference type="Proteomes" id="UP000069272"/>
    </source>
</evidence>
<evidence type="ECO:0000313" key="1">
    <source>
        <dbReference type="EnsemblMetazoa" id="AALB000011-PA"/>
    </source>
</evidence>